<dbReference type="Proteomes" id="UP000270034">
    <property type="component" value="Chromosome"/>
</dbReference>
<keyword evidence="1" id="KW-0449">Lipoprotein</keyword>
<dbReference type="AlphaFoldDB" id="A0A2Z5ZE01"/>
<dbReference type="KEGG" id="aot:AcetOri_orf00416"/>
<gene>
    <name evidence="1" type="ORF">AcetOrient_orf00416</name>
</gene>
<dbReference type="EMBL" id="AP018515">
    <property type="protein sequence ID" value="BBC78625.1"/>
    <property type="molecule type" value="Genomic_DNA"/>
</dbReference>
<protein>
    <submittedName>
        <fullName evidence="1">Zinc-dependent metalloproteinase lipoprotein, BF0631 family</fullName>
    </submittedName>
</protein>
<accession>A0A2Z5ZE01</accession>
<proteinExistence type="predicted"/>
<name>A0A2Z5ZE01_9PROT</name>
<reference evidence="1 2" key="1">
    <citation type="submission" date="2018-02" db="EMBL/GenBank/DDBJ databases">
        <title>Acetobacter orientalis genome.</title>
        <authorList>
            <person name="Nakashima N."/>
            <person name="Tamura T."/>
        </authorList>
    </citation>
    <scope>NUCLEOTIDE SEQUENCE [LARGE SCALE GENOMIC DNA]</scope>
    <source>
        <strain evidence="1 2">FAN1</strain>
    </source>
</reference>
<sequence length="50" mass="5789">MATSPGVTNLQATALRFCLRNHFYNGTDLLLNSNKFWSLMLCQHSFQLQR</sequence>
<evidence type="ECO:0000313" key="2">
    <source>
        <dbReference type="Proteomes" id="UP000270034"/>
    </source>
</evidence>
<evidence type="ECO:0000313" key="1">
    <source>
        <dbReference type="EMBL" id="BBC78625.1"/>
    </source>
</evidence>
<organism evidence="1 2">
    <name type="scientific">Acetobacter orientalis</name>
    <dbReference type="NCBI Taxonomy" id="146474"/>
    <lineage>
        <taxon>Bacteria</taxon>
        <taxon>Pseudomonadati</taxon>
        <taxon>Pseudomonadota</taxon>
        <taxon>Alphaproteobacteria</taxon>
        <taxon>Acetobacterales</taxon>
        <taxon>Acetobacteraceae</taxon>
        <taxon>Acetobacter</taxon>
    </lineage>
</organism>